<dbReference type="InterPro" id="IPR045351">
    <property type="entry name" value="DUF6531"/>
</dbReference>
<dbReference type="InterPro" id="IPR031325">
    <property type="entry name" value="RHS_repeat"/>
</dbReference>
<feature type="domain" description="Teneurin-like YD-shell" evidence="6">
    <location>
        <begin position="1338"/>
        <end position="1417"/>
    </location>
</feature>
<dbReference type="SUPFAM" id="SSF63829">
    <property type="entry name" value="Calcium-dependent phosphotriesterase"/>
    <property type="match status" value="1"/>
</dbReference>
<sequence length="1557" mass="170861">MGFGDFVRDITPDVVEDAVEDGVEWAGDRVEDAGNWTGDRLEDAGWESGADWVREKSRSVANRMGAEVDEMNLGQTEDKTKLIYGSPSEIRSTATHLRKLQGAFDKVGGGLKGVDSSALKGQAADAFRNSVSVEPPKWFKAADALEKAAGALDSFAGTVEWAQGQAQTAIDKWKAGTKASEEARDAFNEKTTMYNKAVDVYNAKPADERDPSTLPPKPGTFSDPGTARMTEAQELLAEARKQRNTAAETARKAVTAARDTAPQKPRYAEQAMDGLAEYQVIKTHLAGGVVKGAAGILTFARSVNPMDLYNITHPAEYGLALNNTAAGLVRVANDPWGTGKQMVTDFMKDPAEGFGRLLPDAALTVATGGAGAGVKGARVVKEAADIASDARKLENRSPEGTHNRPDGERTSGGTDPVDLASGRMFLPQTDVVLPGVLPLAFTRRFESGYSAGRFFGPSWSSTVDERLEIDAGGVIHVTDDGLLITYPHPLPGLPTHPESGTSRNSLSRDESGDYTLTDPDTRLTKYFSAPDGTEPGQDGTAWLVQICDRNDNAISIDRTADGTPQELVHSAGYRLSLTSTGTVITVLSVRDETGAAIPIRSYGYRGGDLTTVMKPSGATLTFIYDDRGRITAWIDSNNHRYDYTYDNNDRVIAQGGEGGHLQMTLAYSDPETATGHRTTSLTTARGHTTRYLVGRGSRILSTTDPLGQTTRFTHDARGRLLTLTDPLGRATTHQHDEEGRQTAVFHPDGSEERIVFDRLGLPTHYTAQDGARWLQEFDDRGNRTAVTDPMGHTTRYSYDAAGFLTGMTNPLGAVTSIRCDTSGQPVAVTDAVGATTRYQRDLLGRPVRITDALGATTVLEWSADGQLASRTTPDGSKESWTYDGEGNCTRHVDALGRESHFEYTHFDLLSASRSPGGASFEFRHDGELNLTQVRNTLGSVWSYTRDPAGRLVSETDFDGRTLTYESDAAGQVVTRTNSLGESITYERDACGRVTRKDAAGAVTTFSYDRAGRLLHAVGSEGELLYQYNRIGRVKAEIADGRATTYTYDALGRRTQRMTPTGQRTRYAYDASDRLTELISGNRTIAFTHDLAGRELTRAFGPELTFNSAWDGAGRLVAQHIFRGKDTVSRRSYTYDADDRLTAVDDTLRGMSRFTLDAVGRVVSVTADRWAESYAYDADGNQTSASWTAAHPGQEATGPRSYTGTEIIRAGAIRFEHDALGRVTARRKARVSRKPDTWQYTWDVEDRLTAVTTPDGITWRYRYDPLGRRTSKVRLSDAGDPMGEEVRFSWDGTTLCEQTTFSSELPRPITLTWDHDGIRPIAQTERILCSTTRQDVIDERFFAIATDLIGTPTELIDETGNVGWQSRVALWGSTTWPRDSTTYTPLRFPGQYYDPESGLHYNHHRHYDPQTARYLTADPLGLSPAPNPRTYVHNPHTWSDPLGLGPCPRGGWEEKADFSSQSVMSKKFHAHAGDFLDEPGNLKKANLQRFEDSMRAHIKADDTKIYRFDYRGQGQAIGFIDPTTQKMVMLHADTGKFWSGYKLGDKQFQSIIDKGFLW</sequence>
<dbReference type="InterPro" id="IPR037178">
    <property type="entry name" value="ColicinD_C_sf"/>
</dbReference>
<comment type="caution">
    <text evidence="7">The sequence shown here is derived from an EMBL/GenBank/DDBJ whole genome shotgun (WGS) entry which is preliminary data.</text>
</comment>
<dbReference type="Pfam" id="PF20148">
    <property type="entry name" value="DUF6531"/>
    <property type="match status" value="1"/>
</dbReference>
<evidence type="ECO:0000259" key="3">
    <source>
        <dbReference type="Pfam" id="PF11429"/>
    </source>
</evidence>
<dbReference type="Gene3D" id="3.10.450.200">
    <property type="match status" value="1"/>
</dbReference>
<accession>A0ABV1Q453</accession>
<feature type="region of interest" description="Disordered" evidence="2">
    <location>
        <begin position="389"/>
        <end position="417"/>
    </location>
</feature>
<keyword evidence="8" id="KW-1185">Reference proteome</keyword>
<dbReference type="Pfam" id="PF21725">
    <property type="entry name" value="T7SS_signal"/>
    <property type="match status" value="1"/>
</dbReference>
<dbReference type="InterPro" id="IPR056823">
    <property type="entry name" value="TEN-like_YD-shell"/>
</dbReference>
<evidence type="ECO:0000259" key="6">
    <source>
        <dbReference type="Pfam" id="PF25023"/>
    </source>
</evidence>
<dbReference type="InterPro" id="IPR006530">
    <property type="entry name" value="YD"/>
</dbReference>
<protein>
    <submittedName>
        <fullName evidence="7">T7SS-secreted protein</fullName>
    </submittedName>
</protein>
<name>A0ABV1Q453_STRMI</name>
<feature type="compositionally biased region" description="Basic and acidic residues" evidence="2">
    <location>
        <begin position="389"/>
        <end position="409"/>
    </location>
</feature>
<dbReference type="InterPro" id="IPR022385">
    <property type="entry name" value="Rhs_assc_core"/>
</dbReference>
<dbReference type="InterPro" id="IPR049082">
    <property type="entry name" value="T7SS_signal"/>
</dbReference>
<dbReference type="RefSeq" id="WP_350239989.1">
    <property type="nucleotide sequence ID" value="NZ_JBEJUE010000013.1"/>
</dbReference>
<dbReference type="EMBL" id="JBEJUE010000013">
    <property type="protein sequence ID" value="MER0425945.1"/>
    <property type="molecule type" value="Genomic_DNA"/>
</dbReference>
<reference evidence="7 8" key="1">
    <citation type="submission" date="2024-01" db="EMBL/GenBank/DDBJ databases">
        <title>Metagenomic exploration of the rhizosphere soil microbial community and their significance in facilitating the development of wild simulated ginseng.</title>
        <authorList>
            <person name="Huang J."/>
        </authorList>
    </citation>
    <scope>NUCLEOTIDE SEQUENCE [LARGE SCALE GENOMIC DNA]</scope>
    <source>
        <strain evidence="7 8">WY141</strain>
    </source>
</reference>
<keyword evidence="1" id="KW-0677">Repeat</keyword>
<feature type="domain" description="Putative T7SS secretion signal" evidence="5">
    <location>
        <begin position="15"/>
        <end position="265"/>
    </location>
</feature>
<dbReference type="InterPro" id="IPR038233">
    <property type="entry name" value="Colicin_D/E5_nuclease"/>
</dbReference>
<dbReference type="Pfam" id="PF25023">
    <property type="entry name" value="TEN_YD-shell"/>
    <property type="match status" value="3"/>
</dbReference>
<dbReference type="InterPro" id="IPR024440">
    <property type="entry name" value="ColicinD_C"/>
</dbReference>
<evidence type="ECO:0000259" key="4">
    <source>
        <dbReference type="Pfam" id="PF20148"/>
    </source>
</evidence>
<proteinExistence type="predicted"/>
<dbReference type="NCBIfam" id="TIGR01643">
    <property type="entry name" value="YD_repeat_2x"/>
    <property type="match status" value="9"/>
</dbReference>
<feature type="region of interest" description="Disordered" evidence="2">
    <location>
        <begin position="205"/>
        <end position="224"/>
    </location>
</feature>
<feature type="domain" description="DUF6531" evidence="4">
    <location>
        <begin position="415"/>
        <end position="486"/>
    </location>
</feature>
<evidence type="ECO:0000256" key="2">
    <source>
        <dbReference type="SAM" id="MobiDB-lite"/>
    </source>
</evidence>
<evidence type="ECO:0000256" key="1">
    <source>
        <dbReference type="ARBA" id="ARBA00022737"/>
    </source>
</evidence>
<evidence type="ECO:0000313" key="8">
    <source>
        <dbReference type="Proteomes" id="UP001456562"/>
    </source>
</evidence>
<dbReference type="PANTHER" id="PTHR32305:SF15">
    <property type="entry name" value="PROTEIN RHSA-RELATED"/>
    <property type="match status" value="1"/>
</dbReference>
<feature type="domain" description="Teneurin-like YD-shell" evidence="6">
    <location>
        <begin position="1104"/>
        <end position="1271"/>
    </location>
</feature>
<dbReference type="Pfam" id="PF05593">
    <property type="entry name" value="RHS_repeat"/>
    <property type="match status" value="4"/>
</dbReference>
<dbReference type="PANTHER" id="PTHR32305">
    <property type="match status" value="1"/>
</dbReference>
<evidence type="ECO:0000259" key="5">
    <source>
        <dbReference type="Pfam" id="PF21725"/>
    </source>
</evidence>
<organism evidence="7 8">
    <name type="scientific">Streptomyces microflavus</name>
    <name type="common">Streptomyces lipmanii</name>
    <dbReference type="NCBI Taxonomy" id="1919"/>
    <lineage>
        <taxon>Bacteria</taxon>
        <taxon>Bacillati</taxon>
        <taxon>Actinomycetota</taxon>
        <taxon>Actinomycetes</taxon>
        <taxon>Kitasatosporales</taxon>
        <taxon>Streptomycetaceae</taxon>
        <taxon>Streptomyces</taxon>
    </lineage>
</organism>
<evidence type="ECO:0000313" key="7">
    <source>
        <dbReference type="EMBL" id="MER0425945.1"/>
    </source>
</evidence>
<dbReference type="Proteomes" id="UP001456562">
    <property type="component" value="Unassembled WGS sequence"/>
</dbReference>
<feature type="region of interest" description="Disordered" evidence="2">
    <location>
        <begin position="489"/>
        <end position="522"/>
    </location>
</feature>
<dbReference type="NCBIfam" id="TIGR03696">
    <property type="entry name" value="Rhs_assc_core"/>
    <property type="match status" value="1"/>
</dbReference>
<dbReference type="InterPro" id="IPR050708">
    <property type="entry name" value="T6SS_VgrG/RHS"/>
</dbReference>
<gene>
    <name evidence="7" type="ORF">ABR748_17160</name>
</gene>
<feature type="domain" description="Colicin D C-terminal" evidence="3">
    <location>
        <begin position="1465"/>
        <end position="1548"/>
    </location>
</feature>
<dbReference type="Gene3D" id="3.90.930.1">
    <property type="match status" value="1"/>
</dbReference>
<feature type="domain" description="Teneurin-like YD-shell" evidence="6">
    <location>
        <begin position="930"/>
        <end position="1073"/>
    </location>
</feature>
<dbReference type="SUPFAM" id="SSF102824">
    <property type="entry name" value="Colicin D/E5 nuclease domain"/>
    <property type="match status" value="1"/>
</dbReference>
<dbReference type="Gene3D" id="2.180.10.10">
    <property type="entry name" value="RHS repeat-associated core"/>
    <property type="match status" value="2"/>
</dbReference>
<dbReference type="Pfam" id="PF11429">
    <property type="entry name" value="Colicin_D"/>
    <property type="match status" value="1"/>
</dbReference>